<reference evidence="4" key="4">
    <citation type="submission" date="2016-08" db="EMBL/GenBank/DDBJ databases">
        <title>Sequencing, Assembly and Comparative Genomics of S. aureofaciens ATCC 10762.</title>
        <authorList>
            <person name="Gradnigo J.S."/>
            <person name="Johnson N."/>
            <person name="Somerville G.A."/>
        </authorList>
    </citation>
    <scope>NUCLEOTIDE SEQUENCE [LARGE SCALE GENOMIC DNA]</scope>
    <source>
        <strain evidence="4">ATCC 10762</strain>
    </source>
</reference>
<proteinExistence type="predicted"/>
<feature type="signal peptide" evidence="2">
    <location>
        <begin position="1"/>
        <end position="21"/>
    </location>
</feature>
<accession>A0A1E7NBP9</accession>
<evidence type="ECO:0008006" key="6">
    <source>
        <dbReference type="Google" id="ProtNLM"/>
    </source>
</evidence>
<dbReference type="AlphaFoldDB" id="A0A1E7NBP9"/>
<reference evidence="3" key="5">
    <citation type="submission" date="2020-09" db="EMBL/GenBank/DDBJ databases">
        <authorList>
            <person name="Sun Q."/>
            <person name="Ohkuma M."/>
        </authorList>
    </citation>
    <scope>NUCLEOTIDE SEQUENCE</scope>
    <source>
        <strain evidence="3">JCM 4434</strain>
    </source>
</reference>
<evidence type="ECO:0000256" key="1">
    <source>
        <dbReference type="SAM" id="MobiDB-lite"/>
    </source>
</evidence>
<dbReference type="Proteomes" id="UP000037395">
    <property type="component" value="Unassembled WGS sequence"/>
</dbReference>
<dbReference type="PROSITE" id="PS51257">
    <property type="entry name" value="PROKAR_LIPOPROTEIN"/>
    <property type="match status" value="1"/>
</dbReference>
<sequence>MNKRLLAVPALGVLLAFGAVGCGGDDNSKQLESWASNVCGAAKDPIAQAQTALADTGQVKTGESPADLQKRLSTDIGRLAKTNQDIGAAIDAAGVPKVDNGAALQKNTVDELKKASDGYLDVQKKLDALPNNDQAKFADGLHSVADRLQQLSSLSTQAQAKLQRGDLGAAMAKQEGCKPTQTTPSAGASGRAGGSPATGGASASPSAGASASAGAPSGTPAPGATDTASPAATPSAGASTTPAASATTPATPAPSAS</sequence>
<feature type="chain" id="PRO_5038216665" description="Small secreted protein" evidence="2">
    <location>
        <begin position="22"/>
        <end position="257"/>
    </location>
</feature>
<reference evidence="4 5" key="2">
    <citation type="submission" date="2014-07" db="EMBL/GenBank/DDBJ databases">
        <authorList>
            <person name="Zhang J.E."/>
            <person name="Yang H."/>
            <person name="Guo J."/>
            <person name="Deng Z."/>
            <person name="Luo H."/>
            <person name="Luo M."/>
            <person name="Zhao B."/>
        </authorList>
    </citation>
    <scope>NUCLEOTIDE SEQUENCE [LARGE SCALE GENOMIC DNA]</scope>
    <source>
        <strain evidence="4">ATCC 10762</strain>
        <strain evidence="5">ATCC 10762 / DSM 40127 / CCM 3239 / JCM 4008 / LMG 5968 / NBRC 12843 / NCIMB 8234 / A-377</strain>
    </source>
</reference>
<protein>
    <recommendedName>
        <fullName evidence="6">Small secreted protein</fullName>
    </recommendedName>
</protein>
<dbReference type="RefSeq" id="WP_050366704.1">
    <property type="nucleotide sequence ID" value="NZ_BMUB01000010.1"/>
</dbReference>
<dbReference type="EMBL" id="JPRF03000016">
    <property type="protein sequence ID" value="OEV38119.1"/>
    <property type="molecule type" value="Genomic_DNA"/>
</dbReference>
<organism evidence="4 5">
    <name type="scientific">Kitasatospora aureofaciens</name>
    <name type="common">Streptomyces aureofaciens</name>
    <dbReference type="NCBI Taxonomy" id="1894"/>
    <lineage>
        <taxon>Bacteria</taxon>
        <taxon>Bacillati</taxon>
        <taxon>Actinomycetota</taxon>
        <taxon>Actinomycetes</taxon>
        <taxon>Kitasatosporales</taxon>
        <taxon>Streptomycetaceae</taxon>
        <taxon>Kitasatospora</taxon>
    </lineage>
</organism>
<reference evidence="3" key="1">
    <citation type="journal article" date="2014" name="Int. J. Syst. Evol. Microbiol.">
        <title>Complete genome sequence of Corynebacterium casei LMG S-19264T (=DSM 44701T), isolated from a smear-ripened cheese.</title>
        <authorList>
            <consortium name="US DOE Joint Genome Institute (JGI-PGF)"/>
            <person name="Walter F."/>
            <person name="Albersmeier A."/>
            <person name="Kalinowski J."/>
            <person name="Ruckert C."/>
        </authorList>
    </citation>
    <scope>NUCLEOTIDE SEQUENCE</scope>
    <source>
        <strain evidence="3">JCM 4434</strain>
    </source>
</reference>
<dbReference type="KEGG" id="kau:B6264_12845"/>
<keyword evidence="5" id="KW-1185">Reference proteome</keyword>
<comment type="caution">
    <text evidence="4">The sequence shown here is derived from an EMBL/GenBank/DDBJ whole genome shotgun (WGS) entry which is preliminary data.</text>
</comment>
<dbReference type="OrthoDB" id="4350650at2"/>
<accession>A0A8H9HV72</accession>
<dbReference type="EMBL" id="BMUB01000010">
    <property type="protein sequence ID" value="GGU87774.1"/>
    <property type="molecule type" value="Genomic_DNA"/>
</dbReference>
<name>A0A1E7NBP9_KITAU</name>
<feature type="compositionally biased region" description="Low complexity" evidence="1">
    <location>
        <begin position="198"/>
        <end position="257"/>
    </location>
</feature>
<evidence type="ECO:0000256" key="2">
    <source>
        <dbReference type="SAM" id="SignalP"/>
    </source>
</evidence>
<keyword evidence="2" id="KW-0732">Signal</keyword>
<dbReference type="Proteomes" id="UP000610124">
    <property type="component" value="Unassembled WGS sequence"/>
</dbReference>
<dbReference type="GeneID" id="97487563"/>
<evidence type="ECO:0000313" key="4">
    <source>
        <dbReference type="EMBL" id="OEV38119.1"/>
    </source>
</evidence>
<reference evidence="5" key="3">
    <citation type="submission" date="2016-08" db="EMBL/GenBank/DDBJ databases">
        <title>Sequencing, assembly and comparative genomics of S. aureofaciens ATCC 10762.</title>
        <authorList>
            <person name="Gradnigo J.S."/>
            <person name="Johnson N."/>
            <person name="Somerville G.A."/>
        </authorList>
    </citation>
    <scope>NUCLEOTIDE SEQUENCE [LARGE SCALE GENOMIC DNA]</scope>
    <source>
        <strain evidence="5">ATCC 10762 / DSM 40127 / CCM 3239 / JCM 4008 / LMG 5968 / NBRC 12843 / NCIMB 8234 / A-377</strain>
    </source>
</reference>
<evidence type="ECO:0000313" key="3">
    <source>
        <dbReference type="EMBL" id="GGU87774.1"/>
    </source>
</evidence>
<evidence type="ECO:0000313" key="5">
    <source>
        <dbReference type="Proteomes" id="UP000037395"/>
    </source>
</evidence>
<feature type="region of interest" description="Disordered" evidence="1">
    <location>
        <begin position="165"/>
        <end position="257"/>
    </location>
</feature>
<gene>
    <name evidence="3" type="ORF">GCM10010502_45440</name>
    <name evidence="4" type="ORF">HS99_0023255</name>
</gene>